<dbReference type="RefSeq" id="XP_043049366.1">
    <property type="nucleotide sequence ID" value="XM_043191354.1"/>
</dbReference>
<dbReference type="InterPro" id="IPR046347">
    <property type="entry name" value="bZIP_sf"/>
</dbReference>
<evidence type="ECO:0000256" key="2">
    <source>
        <dbReference type="ARBA" id="ARBA00004123"/>
    </source>
</evidence>
<evidence type="ECO:0000256" key="10">
    <source>
        <dbReference type="SAM" id="MobiDB-lite"/>
    </source>
</evidence>
<dbReference type="EMBL" id="JAHMUF010000010">
    <property type="protein sequence ID" value="KAG7193818.1"/>
    <property type="molecule type" value="Genomic_DNA"/>
</dbReference>
<organism evidence="12 13">
    <name type="scientific">Scheffersomyces spartinae</name>
    <dbReference type="NCBI Taxonomy" id="45513"/>
    <lineage>
        <taxon>Eukaryota</taxon>
        <taxon>Fungi</taxon>
        <taxon>Dikarya</taxon>
        <taxon>Ascomycota</taxon>
        <taxon>Saccharomycotina</taxon>
        <taxon>Pichiomycetes</taxon>
        <taxon>Debaryomycetaceae</taxon>
        <taxon>Scheffersomyces</taxon>
    </lineage>
</organism>
<evidence type="ECO:0000259" key="11">
    <source>
        <dbReference type="PROSITE" id="PS00036"/>
    </source>
</evidence>
<dbReference type="Gene3D" id="1.20.5.170">
    <property type="match status" value="1"/>
</dbReference>
<name>A0A9P7V9K0_9ASCO</name>
<feature type="compositionally biased region" description="Basic and acidic residues" evidence="10">
    <location>
        <begin position="1"/>
        <end position="16"/>
    </location>
</feature>
<dbReference type="GeneID" id="66113886"/>
<feature type="compositionally biased region" description="Low complexity" evidence="10">
    <location>
        <begin position="132"/>
        <end position="146"/>
    </location>
</feature>
<dbReference type="GO" id="GO:0001228">
    <property type="term" value="F:DNA-binding transcription activator activity, RNA polymerase II-specific"/>
    <property type="evidence" value="ECO:0007669"/>
    <property type="project" value="TreeGrafter"/>
</dbReference>
<dbReference type="Proteomes" id="UP000790833">
    <property type="component" value="Unassembled WGS sequence"/>
</dbReference>
<feature type="region of interest" description="Disordered" evidence="10">
    <location>
        <begin position="253"/>
        <end position="282"/>
    </location>
</feature>
<evidence type="ECO:0000313" key="13">
    <source>
        <dbReference type="Proteomes" id="UP000790833"/>
    </source>
</evidence>
<evidence type="ECO:0000256" key="7">
    <source>
        <dbReference type="ARBA" id="ARBA00023242"/>
    </source>
</evidence>
<evidence type="ECO:0000256" key="5">
    <source>
        <dbReference type="ARBA" id="ARBA00023125"/>
    </source>
</evidence>
<evidence type="ECO:0000256" key="3">
    <source>
        <dbReference type="ARBA" id="ARBA00007163"/>
    </source>
</evidence>
<feature type="region of interest" description="Disordered" evidence="10">
    <location>
        <begin position="1"/>
        <end position="22"/>
    </location>
</feature>
<dbReference type="PANTHER" id="PTHR40621:SF11">
    <property type="entry name" value="TRANSCRIPTION FACTOR KAPC-RELATED"/>
    <property type="match status" value="1"/>
</dbReference>
<feature type="region of interest" description="Disordered" evidence="10">
    <location>
        <begin position="39"/>
        <end position="58"/>
    </location>
</feature>
<dbReference type="InterPro" id="IPR050936">
    <property type="entry name" value="AP-1-like"/>
</dbReference>
<feature type="region of interest" description="Disordered" evidence="10">
    <location>
        <begin position="132"/>
        <end position="156"/>
    </location>
</feature>
<feature type="region of interest" description="Disordered" evidence="10">
    <location>
        <begin position="70"/>
        <end position="101"/>
    </location>
</feature>
<dbReference type="GO" id="GO:0090575">
    <property type="term" value="C:RNA polymerase II transcription regulator complex"/>
    <property type="evidence" value="ECO:0007669"/>
    <property type="project" value="TreeGrafter"/>
</dbReference>
<gene>
    <name evidence="12" type="ORF">KQ657_000512</name>
</gene>
<evidence type="ECO:0000256" key="6">
    <source>
        <dbReference type="ARBA" id="ARBA00023163"/>
    </source>
</evidence>
<comment type="caution">
    <text evidence="12">The sequence shown here is derived from an EMBL/GenBank/DDBJ whole genome shotgun (WGS) entry which is preliminary data.</text>
</comment>
<dbReference type="OrthoDB" id="2593073at2759"/>
<keyword evidence="4" id="KW-0805">Transcription regulation</keyword>
<evidence type="ECO:0000256" key="4">
    <source>
        <dbReference type="ARBA" id="ARBA00023015"/>
    </source>
</evidence>
<feature type="compositionally biased region" description="Polar residues" evidence="10">
    <location>
        <begin position="257"/>
        <end position="267"/>
    </location>
</feature>
<keyword evidence="7" id="KW-0539">Nucleus</keyword>
<evidence type="ECO:0000256" key="1">
    <source>
        <dbReference type="ARBA" id="ARBA00004049"/>
    </source>
</evidence>
<dbReference type="GO" id="GO:0000976">
    <property type="term" value="F:transcription cis-regulatory region binding"/>
    <property type="evidence" value="ECO:0007669"/>
    <property type="project" value="InterPro"/>
</dbReference>
<keyword evidence="5" id="KW-0238">DNA-binding</keyword>
<reference evidence="12" key="1">
    <citation type="submission" date="2021-03" db="EMBL/GenBank/DDBJ databases">
        <authorList>
            <person name="Palmer J.M."/>
        </authorList>
    </citation>
    <scope>NUCLEOTIDE SEQUENCE</scope>
    <source>
        <strain evidence="12">ARV_011</strain>
    </source>
</reference>
<keyword evidence="6" id="KW-0804">Transcription</keyword>
<dbReference type="PROSITE" id="PS00036">
    <property type="entry name" value="BZIP_BASIC"/>
    <property type="match status" value="1"/>
</dbReference>
<proteinExistence type="inferred from homology"/>
<dbReference type="SMART" id="SM00338">
    <property type="entry name" value="BRLZ"/>
    <property type="match status" value="1"/>
</dbReference>
<dbReference type="Pfam" id="PF00170">
    <property type="entry name" value="bZIP_1"/>
    <property type="match status" value="1"/>
</dbReference>
<sequence length="282" mass="30909">MNYNWNDKDGADHGDDIDPTFPRAEEFEDEVAATAVARAQGSKAVGVRGSRPPTDDVNKVAHVAVAAQQRFRRQQQQDQEQGQSLQQGQVAQQQQAGQQQGVQQAVQLQQNSQQQQQQAVQQQQRTQLLTELQQHAHSQSPQPQGQIDSDDEDMKKAGAAYRRISSDKRAAQNRQAQKAFRQRREKYIKDLEAQVAEVSQLKQTIEELRNENLQLRDYTLALQSKLLEINPPGGPHTSAAQAAAVAAAASIAGGTNGLNSSHGSTDGVTAPPAVYTKFKGEN</sequence>
<keyword evidence="13" id="KW-1185">Reference proteome</keyword>
<comment type="similarity">
    <text evidence="3">Belongs to the bZIP family.</text>
</comment>
<dbReference type="CDD" id="cd14688">
    <property type="entry name" value="bZIP_YAP"/>
    <property type="match status" value="1"/>
</dbReference>
<dbReference type="AlphaFoldDB" id="A0A9P7V9K0"/>
<feature type="domain" description="BZIP" evidence="11">
    <location>
        <begin position="168"/>
        <end position="183"/>
    </location>
</feature>
<dbReference type="PANTHER" id="PTHR40621">
    <property type="entry name" value="TRANSCRIPTION FACTOR KAPC-RELATED"/>
    <property type="match status" value="1"/>
</dbReference>
<evidence type="ECO:0000256" key="9">
    <source>
        <dbReference type="SAM" id="Coils"/>
    </source>
</evidence>
<feature type="coiled-coil region" evidence="9">
    <location>
        <begin position="184"/>
        <end position="221"/>
    </location>
</feature>
<protein>
    <recommendedName>
        <fullName evidence="8">Putative transcription factor kapC</fullName>
    </recommendedName>
</protein>
<dbReference type="SUPFAM" id="SSF57959">
    <property type="entry name" value="Leucine zipper domain"/>
    <property type="match status" value="1"/>
</dbReference>
<accession>A0A9P7V9K0</accession>
<evidence type="ECO:0000256" key="8">
    <source>
        <dbReference type="ARBA" id="ARBA00044067"/>
    </source>
</evidence>
<comment type="function">
    <text evidence="1">Putative transcription factor.</text>
</comment>
<keyword evidence="9" id="KW-0175">Coiled coil</keyword>
<comment type="subcellular location">
    <subcellularLocation>
        <location evidence="2">Nucleus</location>
    </subcellularLocation>
</comment>
<evidence type="ECO:0000313" key="12">
    <source>
        <dbReference type="EMBL" id="KAG7193818.1"/>
    </source>
</evidence>
<dbReference type="InterPro" id="IPR004827">
    <property type="entry name" value="bZIP"/>
</dbReference>